<evidence type="ECO:0000313" key="3">
    <source>
        <dbReference type="RefSeq" id="XP_031552279.1"/>
    </source>
</evidence>
<dbReference type="GeneID" id="116289481"/>
<sequence length="145" mass="16291">MRLINAPQEFTGVCRDILKAKWYRGICKEQPMGTSCSTHEFKLNGNPWCGGVYSTQAIHIRSMLCYIIQAFKAHGWKFLVSADVSAKFQQADQGPCYPVDVHSWWFVYEPESPPLQPTAPSYGLSTGSSAFPLPPSYDHDEVSKQ</sequence>
<dbReference type="KEGG" id="aten:116289481"/>
<dbReference type="PANTHER" id="PTHR38696:SF1">
    <property type="entry name" value="MEDIATOR OF RNA POLYMERASE II TRANSCRIPTION SUBUNIT 13"/>
    <property type="match status" value="1"/>
</dbReference>
<dbReference type="Proteomes" id="UP000515163">
    <property type="component" value="Unplaced"/>
</dbReference>
<gene>
    <name evidence="3" type="primary">LOC116289481</name>
</gene>
<dbReference type="RefSeq" id="XP_031552279.1">
    <property type="nucleotide sequence ID" value="XM_031696419.1"/>
</dbReference>
<proteinExistence type="predicted"/>
<evidence type="ECO:0000313" key="2">
    <source>
        <dbReference type="Proteomes" id="UP000515163"/>
    </source>
</evidence>
<dbReference type="InParanoid" id="A0A6P8H797"/>
<keyword evidence="2" id="KW-1185">Reference proteome</keyword>
<dbReference type="PANTHER" id="PTHR38696">
    <property type="entry name" value="MEDIATOR OF RNA POLYMERASE II TRANSCRIPTION SUBUNIT 13"/>
    <property type="match status" value="1"/>
</dbReference>
<accession>A0A6P8H797</accession>
<feature type="region of interest" description="Disordered" evidence="1">
    <location>
        <begin position="115"/>
        <end position="145"/>
    </location>
</feature>
<dbReference type="AlphaFoldDB" id="A0A6P8H797"/>
<dbReference type="OrthoDB" id="57679at2759"/>
<name>A0A6P8H797_ACTTE</name>
<protein>
    <submittedName>
        <fullName evidence="3">Uncharacterized protein LOC116289481</fullName>
    </submittedName>
</protein>
<evidence type="ECO:0000256" key="1">
    <source>
        <dbReference type="SAM" id="MobiDB-lite"/>
    </source>
</evidence>
<reference evidence="3" key="1">
    <citation type="submission" date="2025-08" db="UniProtKB">
        <authorList>
            <consortium name="RefSeq"/>
        </authorList>
    </citation>
    <scope>IDENTIFICATION</scope>
    <source>
        <tissue evidence="3">Tentacle</tissue>
    </source>
</reference>
<organism evidence="2 3">
    <name type="scientific">Actinia tenebrosa</name>
    <name type="common">Australian red waratah sea anemone</name>
    <dbReference type="NCBI Taxonomy" id="6105"/>
    <lineage>
        <taxon>Eukaryota</taxon>
        <taxon>Metazoa</taxon>
        <taxon>Cnidaria</taxon>
        <taxon>Anthozoa</taxon>
        <taxon>Hexacorallia</taxon>
        <taxon>Actiniaria</taxon>
        <taxon>Actiniidae</taxon>
        <taxon>Actinia</taxon>
    </lineage>
</organism>